<dbReference type="PANTHER" id="PTHR33164">
    <property type="entry name" value="TRANSCRIPTIONAL REGULATOR, MARR FAMILY"/>
    <property type="match status" value="1"/>
</dbReference>
<dbReference type="Pfam" id="PF22381">
    <property type="entry name" value="Staph_reg_Sar_Rot"/>
    <property type="match status" value="1"/>
</dbReference>
<dbReference type="InterPro" id="IPR036388">
    <property type="entry name" value="WH-like_DNA-bd_sf"/>
</dbReference>
<dbReference type="PANTHER" id="PTHR33164:SF43">
    <property type="entry name" value="HTH-TYPE TRANSCRIPTIONAL REPRESSOR YETL"/>
    <property type="match status" value="1"/>
</dbReference>
<sequence>MSIEKDIKQKSFKNVYQKVAVNLMYTDSWLLNHYTQLLKPYNLSDKQYFVLKILCESHPDTVSVNFILERMLDKMSNASRLVDKLIEKKLVVKVRSKIDKRSMNVAITPKGLLLVDELNKKVALWEANYSRLTKEEIKILHNLLNKMRDSVSKRF</sequence>
<comment type="caution">
    <text evidence="5">The sequence shown here is derived from an EMBL/GenBank/DDBJ whole genome shotgun (WGS) entry which is preliminary data.</text>
</comment>
<dbReference type="PRINTS" id="PR00598">
    <property type="entry name" value="HTHMARR"/>
</dbReference>
<keyword evidence="1" id="KW-0805">Transcription regulation</keyword>
<accession>A0ABU5S5A1</accession>
<dbReference type="InterPro" id="IPR000835">
    <property type="entry name" value="HTH_MarR-typ"/>
</dbReference>
<protein>
    <submittedName>
        <fullName evidence="5">MarR family transcriptional regulator</fullName>
    </submittedName>
</protein>
<dbReference type="Proteomes" id="UP001303899">
    <property type="component" value="Unassembled WGS sequence"/>
</dbReference>
<evidence type="ECO:0000256" key="3">
    <source>
        <dbReference type="ARBA" id="ARBA00023163"/>
    </source>
</evidence>
<name>A0ABU5S5A1_9BACT</name>
<dbReference type="PROSITE" id="PS50995">
    <property type="entry name" value="HTH_MARR_2"/>
    <property type="match status" value="1"/>
</dbReference>
<dbReference type="SMART" id="SM00347">
    <property type="entry name" value="HTH_MARR"/>
    <property type="match status" value="1"/>
</dbReference>
<evidence type="ECO:0000259" key="4">
    <source>
        <dbReference type="PROSITE" id="PS50995"/>
    </source>
</evidence>
<keyword evidence="6" id="KW-1185">Reference proteome</keyword>
<evidence type="ECO:0000256" key="1">
    <source>
        <dbReference type="ARBA" id="ARBA00023015"/>
    </source>
</evidence>
<dbReference type="SUPFAM" id="SSF46785">
    <property type="entry name" value="Winged helix' DNA-binding domain"/>
    <property type="match status" value="1"/>
</dbReference>
<keyword evidence="2" id="KW-0238">DNA-binding</keyword>
<dbReference type="RefSeq" id="WP_323329991.1">
    <property type="nucleotide sequence ID" value="NZ_JAYGIL010000013.1"/>
</dbReference>
<dbReference type="EMBL" id="JAYGIL010000013">
    <property type="protein sequence ID" value="MEA5403678.1"/>
    <property type="molecule type" value="Genomic_DNA"/>
</dbReference>
<reference evidence="5 6" key="1">
    <citation type="submission" date="2023-12" db="EMBL/GenBank/DDBJ databases">
        <title>Novel species of the genus Arcicella isolated from rivers.</title>
        <authorList>
            <person name="Lu H."/>
        </authorList>
    </citation>
    <scope>NUCLEOTIDE SEQUENCE [LARGE SCALE GENOMIC DNA]</scope>
    <source>
        <strain evidence="5 6">DC2W</strain>
    </source>
</reference>
<evidence type="ECO:0000313" key="5">
    <source>
        <dbReference type="EMBL" id="MEA5403678.1"/>
    </source>
</evidence>
<dbReference type="InterPro" id="IPR036390">
    <property type="entry name" value="WH_DNA-bd_sf"/>
</dbReference>
<proteinExistence type="predicted"/>
<keyword evidence="3" id="KW-0804">Transcription</keyword>
<dbReference type="Gene3D" id="1.10.10.10">
    <property type="entry name" value="Winged helix-like DNA-binding domain superfamily/Winged helix DNA-binding domain"/>
    <property type="match status" value="1"/>
</dbReference>
<evidence type="ECO:0000313" key="6">
    <source>
        <dbReference type="Proteomes" id="UP001303899"/>
    </source>
</evidence>
<feature type="domain" description="HTH marR-type" evidence="4">
    <location>
        <begin position="9"/>
        <end position="149"/>
    </location>
</feature>
<evidence type="ECO:0000256" key="2">
    <source>
        <dbReference type="ARBA" id="ARBA00023125"/>
    </source>
</evidence>
<gene>
    <name evidence="5" type="ORF">VB776_12200</name>
</gene>
<dbReference type="InterPro" id="IPR055166">
    <property type="entry name" value="Transc_reg_Sar_Rot_HTH"/>
</dbReference>
<dbReference type="InterPro" id="IPR039422">
    <property type="entry name" value="MarR/SlyA-like"/>
</dbReference>
<organism evidence="5 6">
    <name type="scientific">Arcicella gelida</name>
    <dbReference type="NCBI Taxonomy" id="2984195"/>
    <lineage>
        <taxon>Bacteria</taxon>
        <taxon>Pseudomonadati</taxon>
        <taxon>Bacteroidota</taxon>
        <taxon>Cytophagia</taxon>
        <taxon>Cytophagales</taxon>
        <taxon>Flectobacillaceae</taxon>
        <taxon>Arcicella</taxon>
    </lineage>
</organism>